<evidence type="ECO:0000313" key="4">
    <source>
        <dbReference type="Proteomes" id="UP000886653"/>
    </source>
</evidence>
<comment type="caution">
    <text evidence="3">The sequence shown here is derived from an EMBL/GenBank/DDBJ whole genome shotgun (WGS) entry which is preliminary data.</text>
</comment>
<feature type="signal peptide" evidence="2">
    <location>
        <begin position="1"/>
        <end position="17"/>
    </location>
</feature>
<dbReference type="EMBL" id="MU167344">
    <property type="protein sequence ID" value="KAG0142560.1"/>
    <property type="molecule type" value="Genomic_DNA"/>
</dbReference>
<dbReference type="AlphaFoldDB" id="A0A9P6N9N9"/>
<proteinExistence type="predicted"/>
<name>A0A9P6N9N9_9BASI</name>
<evidence type="ECO:0000256" key="2">
    <source>
        <dbReference type="SAM" id="SignalP"/>
    </source>
</evidence>
<feature type="region of interest" description="Disordered" evidence="1">
    <location>
        <begin position="285"/>
        <end position="329"/>
    </location>
</feature>
<evidence type="ECO:0000256" key="1">
    <source>
        <dbReference type="SAM" id="MobiDB-lite"/>
    </source>
</evidence>
<organism evidence="3 4">
    <name type="scientific">Cronartium quercuum f. sp. fusiforme G11</name>
    <dbReference type="NCBI Taxonomy" id="708437"/>
    <lineage>
        <taxon>Eukaryota</taxon>
        <taxon>Fungi</taxon>
        <taxon>Dikarya</taxon>
        <taxon>Basidiomycota</taxon>
        <taxon>Pucciniomycotina</taxon>
        <taxon>Pucciniomycetes</taxon>
        <taxon>Pucciniales</taxon>
        <taxon>Coleosporiaceae</taxon>
        <taxon>Cronartium</taxon>
    </lineage>
</organism>
<keyword evidence="4" id="KW-1185">Reference proteome</keyword>
<feature type="region of interest" description="Disordered" evidence="1">
    <location>
        <begin position="38"/>
        <end position="62"/>
    </location>
</feature>
<evidence type="ECO:0000313" key="3">
    <source>
        <dbReference type="EMBL" id="KAG0142560.1"/>
    </source>
</evidence>
<feature type="compositionally biased region" description="Low complexity" evidence="1">
    <location>
        <begin position="45"/>
        <end position="60"/>
    </location>
</feature>
<feature type="chain" id="PRO_5040304767" evidence="2">
    <location>
        <begin position="18"/>
        <end position="329"/>
    </location>
</feature>
<sequence>MHFSLSVNIIILGACLAQIVPRMGETPSSSLHIRAEDSPVTPAALSTPSVSSNTASSPLPQRDPQFCAMIVKMLKERSAQLSNGKNAAPTAKIRRRDEAADASIEPTPGSNTKAPGTTHAPKPASNSTPDKKASSSKTSTKTSDTDPCQKLAARIKASNTKPENLGSTKNTKPISSKSSRFRREIMNRNSIPNIQVRAETTAQRTSGTTSDSANSKTCADILKAIEDAEKPKSKGTRSRRAESAEVPSSSSKTSAPTTTPQSTSDPCAEMDALLKVSRERLLKAFQGGMPKDLNKNAVKDTGKDTSTDTSKDTSKNTSKDTESSASHRI</sequence>
<feature type="compositionally biased region" description="Basic and acidic residues" evidence="1">
    <location>
        <begin position="292"/>
        <end position="322"/>
    </location>
</feature>
<feature type="region of interest" description="Disordered" evidence="1">
    <location>
        <begin position="79"/>
        <end position="272"/>
    </location>
</feature>
<feature type="compositionally biased region" description="Polar residues" evidence="1">
    <location>
        <begin position="187"/>
        <end position="217"/>
    </location>
</feature>
<feature type="compositionally biased region" description="Polar residues" evidence="1">
    <location>
        <begin position="157"/>
        <end position="178"/>
    </location>
</feature>
<gene>
    <name evidence="3" type="ORF">CROQUDRAFT_681466</name>
</gene>
<feature type="compositionally biased region" description="Low complexity" evidence="1">
    <location>
        <begin position="244"/>
        <end position="264"/>
    </location>
</feature>
<keyword evidence="2" id="KW-0732">Signal</keyword>
<feature type="compositionally biased region" description="Low complexity" evidence="1">
    <location>
        <begin position="135"/>
        <end position="146"/>
    </location>
</feature>
<accession>A0A9P6N9N9</accession>
<reference evidence="3" key="1">
    <citation type="submission" date="2013-11" db="EMBL/GenBank/DDBJ databases">
        <title>Genome sequence of the fusiform rust pathogen reveals effectors for host alternation and coevolution with pine.</title>
        <authorList>
            <consortium name="DOE Joint Genome Institute"/>
            <person name="Smith K."/>
            <person name="Pendleton A."/>
            <person name="Kubisiak T."/>
            <person name="Anderson C."/>
            <person name="Salamov A."/>
            <person name="Aerts A."/>
            <person name="Riley R."/>
            <person name="Clum A."/>
            <person name="Lindquist E."/>
            <person name="Ence D."/>
            <person name="Campbell M."/>
            <person name="Kronenberg Z."/>
            <person name="Feau N."/>
            <person name="Dhillon B."/>
            <person name="Hamelin R."/>
            <person name="Burleigh J."/>
            <person name="Smith J."/>
            <person name="Yandell M."/>
            <person name="Nelson C."/>
            <person name="Grigoriev I."/>
            <person name="Davis J."/>
        </authorList>
    </citation>
    <scope>NUCLEOTIDE SEQUENCE</scope>
    <source>
        <strain evidence="3">G11</strain>
    </source>
</reference>
<feature type="compositionally biased region" description="Basic and acidic residues" evidence="1">
    <location>
        <begin position="223"/>
        <end position="232"/>
    </location>
</feature>
<dbReference type="Proteomes" id="UP000886653">
    <property type="component" value="Unassembled WGS sequence"/>
</dbReference>
<protein>
    <submittedName>
        <fullName evidence="3">Uncharacterized protein</fullName>
    </submittedName>
</protein>